<dbReference type="InterPro" id="IPR036196">
    <property type="entry name" value="Ptyr_pPase_sf"/>
</dbReference>
<dbReference type="Gene3D" id="3.40.50.2300">
    <property type="match status" value="1"/>
</dbReference>
<comment type="caution">
    <text evidence="7">The sequence shown here is derived from an EMBL/GenBank/DDBJ whole genome shotgun (WGS) entry which is preliminary data.</text>
</comment>
<dbReference type="GO" id="GO:0004725">
    <property type="term" value="F:protein tyrosine phosphatase activity"/>
    <property type="evidence" value="ECO:0007669"/>
    <property type="project" value="UniProtKB-EC"/>
</dbReference>
<feature type="region of interest" description="Disordered" evidence="5">
    <location>
        <begin position="40"/>
        <end position="59"/>
    </location>
</feature>
<dbReference type="RefSeq" id="WP_382420233.1">
    <property type="nucleotide sequence ID" value="NZ_JBHSCW010000001.1"/>
</dbReference>
<evidence type="ECO:0000256" key="5">
    <source>
        <dbReference type="SAM" id="MobiDB-lite"/>
    </source>
</evidence>
<dbReference type="SMART" id="SM00226">
    <property type="entry name" value="LMWPc"/>
    <property type="match status" value="1"/>
</dbReference>
<keyword evidence="8" id="KW-1185">Reference proteome</keyword>
<evidence type="ECO:0000256" key="1">
    <source>
        <dbReference type="ARBA" id="ARBA00011063"/>
    </source>
</evidence>
<evidence type="ECO:0000259" key="6">
    <source>
        <dbReference type="SMART" id="SM00226"/>
    </source>
</evidence>
<dbReference type="Proteomes" id="UP001595799">
    <property type="component" value="Unassembled WGS sequence"/>
</dbReference>
<keyword evidence="4" id="KW-0904">Protein phosphatase</keyword>
<comment type="similarity">
    <text evidence="1">Belongs to the low molecular weight phosphotyrosine protein phosphatase family.</text>
</comment>
<evidence type="ECO:0000313" key="7">
    <source>
        <dbReference type="EMBL" id="MFC4350108.1"/>
    </source>
</evidence>
<dbReference type="InterPro" id="IPR050438">
    <property type="entry name" value="LMW_PTPase"/>
</dbReference>
<dbReference type="CDD" id="cd16343">
    <property type="entry name" value="LMWPTP"/>
    <property type="match status" value="1"/>
</dbReference>
<protein>
    <recommendedName>
        <fullName evidence="2">protein-tyrosine-phosphatase</fullName>
        <ecNumber evidence="2">3.1.3.48</ecNumber>
    </recommendedName>
</protein>
<name>A0ABV8UFQ4_9PROT</name>
<feature type="compositionally biased region" description="Basic and acidic residues" evidence="5">
    <location>
        <begin position="47"/>
        <end position="59"/>
    </location>
</feature>
<evidence type="ECO:0000256" key="4">
    <source>
        <dbReference type="ARBA" id="ARBA00022912"/>
    </source>
</evidence>
<dbReference type="PANTHER" id="PTHR11717:SF7">
    <property type="entry name" value="LOW MOLECULAR WEIGHT PHOSPHOTYROSINE PROTEIN PHOSPHATASE"/>
    <property type="match status" value="1"/>
</dbReference>
<proteinExistence type="inferred from homology"/>
<accession>A0ABV8UFQ4</accession>
<evidence type="ECO:0000256" key="2">
    <source>
        <dbReference type="ARBA" id="ARBA00013064"/>
    </source>
</evidence>
<dbReference type="Pfam" id="PF01451">
    <property type="entry name" value="LMWPc"/>
    <property type="match status" value="1"/>
</dbReference>
<organism evidence="7 8">
    <name type="scientific">Fodinicurvata halophila</name>
    <dbReference type="NCBI Taxonomy" id="1419723"/>
    <lineage>
        <taxon>Bacteria</taxon>
        <taxon>Pseudomonadati</taxon>
        <taxon>Pseudomonadota</taxon>
        <taxon>Alphaproteobacteria</taxon>
        <taxon>Rhodospirillales</taxon>
        <taxon>Rhodovibrionaceae</taxon>
        <taxon>Fodinicurvata</taxon>
    </lineage>
</organism>
<gene>
    <name evidence="7" type="ORF">ACFOW6_00990</name>
</gene>
<dbReference type="EMBL" id="JBHSCW010000001">
    <property type="protein sequence ID" value="MFC4350108.1"/>
    <property type="molecule type" value="Genomic_DNA"/>
</dbReference>
<dbReference type="SUPFAM" id="SSF52788">
    <property type="entry name" value="Phosphotyrosine protein phosphatases I"/>
    <property type="match status" value="1"/>
</dbReference>
<sequence>MRVLFVCTGNICRSPTAEGVLKQKLQARTIGHVQVDSAGTHGYHVGEAPDPRARDKAARRGYDLTDQSARRISRDDFERFDWIVAMDSGHLRQLERLCPPQYQDRLHLFRDFIGGEHAGQDIPDPYYGALNGFEEVLDLVELGCDAMLERLEISSPAKQVR</sequence>
<feature type="domain" description="Phosphotyrosine protein phosphatase I" evidence="6">
    <location>
        <begin position="1"/>
        <end position="150"/>
    </location>
</feature>
<keyword evidence="3 7" id="KW-0378">Hydrolase</keyword>
<dbReference type="PANTHER" id="PTHR11717">
    <property type="entry name" value="LOW MOLECULAR WEIGHT PROTEIN TYROSINE PHOSPHATASE"/>
    <property type="match status" value="1"/>
</dbReference>
<dbReference type="InterPro" id="IPR017867">
    <property type="entry name" value="Tyr_phospatase_low_mol_wt"/>
</dbReference>
<evidence type="ECO:0000313" key="8">
    <source>
        <dbReference type="Proteomes" id="UP001595799"/>
    </source>
</evidence>
<dbReference type="InterPro" id="IPR023485">
    <property type="entry name" value="Ptyr_pPase"/>
</dbReference>
<evidence type="ECO:0000256" key="3">
    <source>
        <dbReference type="ARBA" id="ARBA00022801"/>
    </source>
</evidence>
<reference evidence="8" key="1">
    <citation type="journal article" date="2019" name="Int. J. Syst. Evol. Microbiol.">
        <title>The Global Catalogue of Microorganisms (GCM) 10K type strain sequencing project: providing services to taxonomists for standard genome sequencing and annotation.</title>
        <authorList>
            <consortium name="The Broad Institute Genomics Platform"/>
            <consortium name="The Broad Institute Genome Sequencing Center for Infectious Disease"/>
            <person name="Wu L."/>
            <person name="Ma J."/>
        </authorList>
    </citation>
    <scope>NUCLEOTIDE SEQUENCE [LARGE SCALE GENOMIC DNA]</scope>
    <source>
        <strain evidence="8">CECT 8472</strain>
    </source>
</reference>
<dbReference type="EC" id="3.1.3.48" evidence="2"/>
<dbReference type="PRINTS" id="PR00719">
    <property type="entry name" value="LMWPTPASE"/>
</dbReference>